<gene>
    <name evidence="2" type="ORF">Tci_013882</name>
</gene>
<feature type="region of interest" description="Disordered" evidence="1">
    <location>
        <begin position="245"/>
        <end position="272"/>
    </location>
</feature>
<evidence type="ECO:0008006" key="3">
    <source>
        <dbReference type="Google" id="ProtNLM"/>
    </source>
</evidence>
<dbReference type="Gene3D" id="2.40.70.10">
    <property type="entry name" value="Acid Proteases"/>
    <property type="match status" value="1"/>
</dbReference>
<sequence>MARETTSFQDDANHLCIEESLRVQDNDKLKGNIVVSPLVVNMVEHNSSIRMMMLCSGLTWEQQFMYVKIDTSSRPKKDKIEAKTDKTEHGMEKREKSKSTKVNVKDEAETEEMLNGPTQVINEVNSEEQKEELVKEEENEELETEDMEEEYDEPLMMCSTPYGGKGLGAWNVKRNLRQHNSHLTIEHFEKLGKRKFDVDKLGEMQINIVELQDDKDVDWLLKQMLKECGDEGIGTWEMIKMGKASRLKNKNKDSKEQNPPPPPPPLTQEEPTHPTHYYLKMLDEVSMDRKILEMKKEIQEEEVSKIIQKGLPKKMDDPGNYVVPLKVNGTTTINALADTRTSVSVMPYKLYKVLGLGKACTSNDILLMADNTIARAYQKVMNVRLKIGFQAYLYDFLVLHILVDWEIPLLVGRPFFHTCGSIIDNGKGIMTIDDGVVNQVYHVKKKEKVVVEKDIKKDKDWLDAFEVGHDEKGYPKYGPTSNIEDEIKCALAKEAYFNPFKNIIIYKKMVDFLGDEVWHAKFEVTSPSGRKFTRGFKTKETKRKLLRKFNSDDILMFENFLK</sequence>
<proteinExistence type="predicted"/>
<name>A0A6L2K208_TANCI</name>
<accession>A0A6L2K208</accession>
<feature type="region of interest" description="Disordered" evidence="1">
    <location>
        <begin position="75"/>
        <end position="112"/>
    </location>
</feature>
<reference evidence="2" key="1">
    <citation type="journal article" date="2019" name="Sci. Rep.">
        <title>Draft genome of Tanacetum cinerariifolium, the natural source of mosquito coil.</title>
        <authorList>
            <person name="Yamashiro T."/>
            <person name="Shiraishi A."/>
            <person name="Satake H."/>
            <person name="Nakayama K."/>
        </authorList>
    </citation>
    <scope>NUCLEOTIDE SEQUENCE</scope>
</reference>
<feature type="region of interest" description="Disordered" evidence="1">
    <location>
        <begin position="126"/>
        <end position="151"/>
    </location>
</feature>
<feature type="compositionally biased region" description="Basic and acidic residues" evidence="1">
    <location>
        <begin position="75"/>
        <end position="107"/>
    </location>
</feature>
<dbReference type="PANTHER" id="PTHR33067:SF9">
    <property type="entry name" value="RNA-DIRECTED DNA POLYMERASE"/>
    <property type="match status" value="1"/>
</dbReference>
<feature type="compositionally biased region" description="Acidic residues" evidence="1">
    <location>
        <begin position="134"/>
        <end position="151"/>
    </location>
</feature>
<dbReference type="CDD" id="cd00303">
    <property type="entry name" value="retropepsin_like"/>
    <property type="match status" value="1"/>
</dbReference>
<organism evidence="2">
    <name type="scientific">Tanacetum cinerariifolium</name>
    <name type="common">Dalmatian daisy</name>
    <name type="synonym">Chrysanthemum cinerariifolium</name>
    <dbReference type="NCBI Taxonomy" id="118510"/>
    <lineage>
        <taxon>Eukaryota</taxon>
        <taxon>Viridiplantae</taxon>
        <taxon>Streptophyta</taxon>
        <taxon>Embryophyta</taxon>
        <taxon>Tracheophyta</taxon>
        <taxon>Spermatophyta</taxon>
        <taxon>Magnoliopsida</taxon>
        <taxon>eudicotyledons</taxon>
        <taxon>Gunneridae</taxon>
        <taxon>Pentapetalae</taxon>
        <taxon>asterids</taxon>
        <taxon>campanulids</taxon>
        <taxon>Asterales</taxon>
        <taxon>Asteraceae</taxon>
        <taxon>Asteroideae</taxon>
        <taxon>Anthemideae</taxon>
        <taxon>Anthemidinae</taxon>
        <taxon>Tanacetum</taxon>
    </lineage>
</organism>
<evidence type="ECO:0000256" key="1">
    <source>
        <dbReference type="SAM" id="MobiDB-lite"/>
    </source>
</evidence>
<dbReference type="InterPro" id="IPR021109">
    <property type="entry name" value="Peptidase_aspartic_dom_sf"/>
</dbReference>
<protein>
    <recommendedName>
        <fullName evidence="3">Reverse transcriptase domain-containing protein</fullName>
    </recommendedName>
</protein>
<evidence type="ECO:0000313" key="2">
    <source>
        <dbReference type="EMBL" id="GEU41904.1"/>
    </source>
</evidence>
<dbReference type="PANTHER" id="PTHR33067">
    <property type="entry name" value="RNA-DIRECTED DNA POLYMERASE-RELATED"/>
    <property type="match status" value="1"/>
</dbReference>
<dbReference type="AlphaFoldDB" id="A0A6L2K208"/>
<comment type="caution">
    <text evidence="2">The sequence shown here is derived from an EMBL/GenBank/DDBJ whole genome shotgun (WGS) entry which is preliminary data.</text>
</comment>
<dbReference type="EMBL" id="BKCJ010001499">
    <property type="protein sequence ID" value="GEU41904.1"/>
    <property type="molecule type" value="Genomic_DNA"/>
</dbReference>